<name>A0ABQ4BAF4_9ACTN</name>
<dbReference type="RefSeq" id="WP_203826071.1">
    <property type="nucleotide sequence ID" value="NZ_BAAATY010000011.1"/>
</dbReference>
<dbReference type="PANTHER" id="PTHR30157:SF0">
    <property type="entry name" value="NADPH-DEPENDENT FERRIC-CHELATE REDUCTASE"/>
    <property type="match status" value="1"/>
</dbReference>
<sequence length="277" mass="29865">MLVLPAPAPLLDRRGTPLLDRRGTALRDPEFLRGVVRRITYVTPHVKRITISGAELCGLPELAPAAKIRLFLPPAAAATPEFPAWTPEGLLWRPGASTAMRSYTVRRHDPGAGELDVDILLHGNGPGSIWAATAGTGARIGFLRPEAGYSVRPDVTRHLLIGDESGLPAIAAILEALTPSAAGLAIVETGDRGYRCYPGPGAIRWLDRGAQVTGETLWQYVRDLPVPLTPVQAFVAAEATPTRLIRQHLKNVWGLSALDGSLHAKGYWLAERGARRR</sequence>
<dbReference type="InterPro" id="IPR039261">
    <property type="entry name" value="FNR_nucleotide-bd"/>
</dbReference>
<dbReference type="InterPro" id="IPR007037">
    <property type="entry name" value="SIP_rossman_dom"/>
</dbReference>
<dbReference type="InterPro" id="IPR017927">
    <property type="entry name" value="FAD-bd_FR_type"/>
</dbReference>
<dbReference type="Proteomes" id="UP000624709">
    <property type="component" value="Unassembled WGS sequence"/>
</dbReference>
<dbReference type="PANTHER" id="PTHR30157">
    <property type="entry name" value="FERRIC REDUCTASE, NADPH-DEPENDENT"/>
    <property type="match status" value="1"/>
</dbReference>
<dbReference type="InterPro" id="IPR039374">
    <property type="entry name" value="SIP_fam"/>
</dbReference>
<dbReference type="EMBL" id="BOMS01000049">
    <property type="protein sequence ID" value="GIE67575.1"/>
    <property type="molecule type" value="Genomic_DNA"/>
</dbReference>
<dbReference type="InterPro" id="IPR013113">
    <property type="entry name" value="SIP_FAD-bd"/>
</dbReference>
<comment type="caution">
    <text evidence="2">The sequence shown here is derived from an EMBL/GenBank/DDBJ whole genome shotgun (WGS) entry which is preliminary data.</text>
</comment>
<evidence type="ECO:0000313" key="3">
    <source>
        <dbReference type="Proteomes" id="UP000624709"/>
    </source>
</evidence>
<dbReference type="Gene3D" id="2.40.30.10">
    <property type="entry name" value="Translation factors"/>
    <property type="match status" value="1"/>
</dbReference>
<gene>
    <name evidence="2" type="primary">mxcB_2</name>
    <name evidence="2" type="ORF">Apa02nite_036830</name>
</gene>
<proteinExistence type="predicted"/>
<dbReference type="InterPro" id="IPR017938">
    <property type="entry name" value="Riboflavin_synthase-like_b-brl"/>
</dbReference>
<keyword evidence="3" id="KW-1185">Reference proteome</keyword>
<organism evidence="2 3">
    <name type="scientific">Actinoplanes palleronii</name>
    <dbReference type="NCBI Taxonomy" id="113570"/>
    <lineage>
        <taxon>Bacteria</taxon>
        <taxon>Bacillati</taxon>
        <taxon>Actinomycetota</taxon>
        <taxon>Actinomycetes</taxon>
        <taxon>Micromonosporales</taxon>
        <taxon>Micromonosporaceae</taxon>
        <taxon>Actinoplanes</taxon>
    </lineage>
</organism>
<dbReference type="PROSITE" id="PS51384">
    <property type="entry name" value="FAD_FR"/>
    <property type="match status" value="1"/>
</dbReference>
<dbReference type="Pfam" id="PF04954">
    <property type="entry name" value="SIP"/>
    <property type="match status" value="1"/>
</dbReference>
<dbReference type="Gene3D" id="3.40.50.80">
    <property type="entry name" value="Nucleotide-binding domain of ferredoxin-NADP reductase (FNR) module"/>
    <property type="match status" value="1"/>
</dbReference>
<dbReference type="SUPFAM" id="SSF63380">
    <property type="entry name" value="Riboflavin synthase domain-like"/>
    <property type="match status" value="1"/>
</dbReference>
<reference evidence="2 3" key="1">
    <citation type="submission" date="2021-01" db="EMBL/GenBank/DDBJ databases">
        <title>Whole genome shotgun sequence of Actinoplanes palleronii NBRC 14916.</title>
        <authorList>
            <person name="Komaki H."/>
            <person name="Tamura T."/>
        </authorList>
    </citation>
    <scope>NUCLEOTIDE SEQUENCE [LARGE SCALE GENOMIC DNA]</scope>
    <source>
        <strain evidence="2 3">NBRC 14916</strain>
    </source>
</reference>
<feature type="domain" description="FAD-binding FR-type" evidence="1">
    <location>
        <begin position="29"/>
        <end position="152"/>
    </location>
</feature>
<accession>A0ABQ4BAF4</accession>
<dbReference type="CDD" id="cd06193">
    <property type="entry name" value="siderophore_interacting"/>
    <property type="match status" value="1"/>
</dbReference>
<evidence type="ECO:0000313" key="2">
    <source>
        <dbReference type="EMBL" id="GIE67575.1"/>
    </source>
</evidence>
<evidence type="ECO:0000259" key="1">
    <source>
        <dbReference type="PROSITE" id="PS51384"/>
    </source>
</evidence>
<dbReference type="Pfam" id="PF08021">
    <property type="entry name" value="FAD_binding_9"/>
    <property type="match status" value="1"/>
</dbReference>
<protein>
    <submittedName>
        <fullName evidence="2">Siderophore-interacting protein</fullName>
    </submittedName>
</protein>